<accession>A0A8I6TCL5</accession>
<evidence type="ECO:0000259" key="6">
    <source>
        <dbReference type="PROSITE" id="PS50865"/>
    </source>
</evidence>
<dbReference type="PROSITE" id="PS50865">
    <property type="entry name" value="ZF_MYND_2"/>
    <property type="match status" value="1"/>
</dbReference>
<proteinExistence type="predicted"/>
<dbReference type="GO" id="GO:0008757">
    <property type="term" value="F:S-adenosylmethionine-dependent methyltransferase activity"/>
    <property type="evidence" value="ECO:0007669"/>
    <property type="project" value="UniProtKB-ARBA"/>
</dbReference>
<dbReference type="Gene3D" id="2.170.270.10">
    <property type="entry name" value="SET domain"/>
    <property type="match status" value="1"/>
</dbReference>
<evidence type="ECO:0000256" key="1">
    <source>
        <dbReference type="ARBA" id="ARBA00022723"/>
    </source>
</evidence>
<dbReference type="OrthoDB" id="5952526at2759"/>
<feature type="domain" description="SET" evidence="5">
    <location>
        <begin position="42"/>
        <end position="280"/>
    </location>
</feature>
<evidence type="ECO:0000313" key="7">
    <source>
        <dbReference type="EnsemblMetazoa" id="XP_014239438.1"/>
    </source>
</evidence>
<dbReference type="GO" id="GO:0008270">
    <property type="term" value="F:zinc ion binding"/>
    <property type="evidence" value="ECO:0007669"/>
    <property type="project" value="UniProtKB-KW"/>
</dbReference>
<dbReference type="Gene3D" id="6.10.140.2220">
    <property type="match status" value="2"/>
</dbReference>
<feature type="domain" description="MYND-type" evidence="6">
    <location>
        <begin position="8"/>
        <end position="44"/>
    </location>
</feature>
<organism evidence="7 8">
    <name type="scientific">Cimex lectularius</name>
    <name type="common">Bed bug</name>
    <name type="synonym">Acanthia lectularia</name>
    <dbReference type="NCBI Taxonomy" id="79782"/>
    <lineage>
        <taxon>Eukaryota</taxon>
        <taxon>Metazoa</taxon>
        <taxon>Ecdysozoa</taxon>
        <taxon>Arthropoda</taxon>
        <taxon>Hexapoda</taxon>
        <taxon>Insecta</taxon>
        <taxon>Pterygota</taxon>
        <taxon>Neoptera</taxon>
        <taxon>Paraneoptera</taxon>
        <taxon>Hemiptera</taxon>
        <taxon>Heteroptera</taxon>
        <taxon>Panheteroptera</taxon>
        <taxon>Cimicomorpha</taxon>
        <taxon>Cimicidae</taxon>
        <taxon>Cimex</taxon>
    </lineage>
</organism>
<evidence type="ECO:0000256" key="4">
    <source>
        <dbReference type="PROSITE-ProRule" id="PRU00134"/>
    </source>
</evidence>
<keyword evidence="1" id="KW-0479">Metal-binding</keyword>
<reference evidence="7" key="1">
    <citation type="submission" date="2022-01" db="UniProtKB">
        <authorList>
            <consortium name="EnsemblMetazoa"/>
        </authorList>
    </citation>
    <scope>IDENTIFICATION</scope>
</reference>
<dbReference type="CDD" id="cd20071">
    <property type="entry name" value="SET_SMYD"/>
    <property type="match status" value="1"/>
</dbReference>
<dbReference type="GO" id="GO:0008170">
    <property type="term" value="F:N-methyltransferase activity"/>
    <property type="evidence" value="ECO:0007669"/>
    <property type="project" value="UniProtKB-ARBA"/>
</dbReference>
<dbReference type="PROSITE" id="PS50280">
    <property type="entry name" value="SET"/>
    <property type="match status" value="1"/>
</dbReference>
<dbReference type="EnsemblMetazoa" id="XM_014383952.2">
    <property type="protein sequence ID" value="XP_014239438.1"/>
    <property type="gene ID" value="LOC106660914"/>
</dbReference>
<dbReference type="InterPro" id="IPR001214">
    <property type="entry name" value="SET_dom"/>
</dbReference>
<dbReference type="InterPro" id="IPR002893">
    <property type="entry name" value="Znf_MYND"/>
</dbReference>
<keyword evidence="2 4" id="KW-0863">Zinc-finger</keyword>
<dbReference type="RefSeq" id="XP_014239438.1">
    <property type="nucleotide sequence ID" value="XM_014383952.2"/>
</dbReference>
<dbReference type="OMA" id="TRNIKPY"/>
<dbReference type="Pfam" id="PF00856">
    <property type="entry name" value="SET"/>
    <property type="match status" value="1"/>
</dbReference>
<keyword evidence="3" id="KW-0862">Zinc</keyword>
<dbReference type="GeneID" id="106660914"/>
<dbReference type="SMART" id="SM00317">
    <property type="entry name" value="SET"/>
    <property type="match status" value="1"/>
</dbReference>
<protein>
    <submittedName>
        <fullName evidence="7">Uncharacterized protein</fullName>
    </submittedName>
</protein>
<dbReference type="AlphaFoldDB" id="A0A8I6TCL5"/>
<evidence type="ECO:0000256" key="3">
    <source>
        <dbReference type="ARBA" id="ARBA00022833"/>
    </source>
</evidence>
<name>A0A8I6TCL5_CIMLE</name>
<dbReference type="InterPro" id="IPR053010">
    <property type="entry name" value="SET_SmydA-8"/>
</dbReference>
<dbReference type="Gene3D" id="1.10.220.160">
    <property type="match status" value="1"/>
</dbReference>
<dbReference type="RefSeq" id="XP_014239440.1">
    <property type="nucleotide sequence ID" value="XM_014383954.2"/>
</dbReference>
<evidence type="ECO:0000313" key="8">
    <source>
        <dbReference type="Proteomes" id="UP000494040"/>
    </source>
</evidence>
<dbReference type="Proteomes" id="UP000494040">
    <property type="component" value="Unassembled WGS sequence"/>
</dbReference>
<dbReference type="Pfam" id="PF01753">
    <property type="entry name" value="zf-MYND"/>
    <property type="match status" value="1"/>
</dbReference>
<keyword evidence="8" id="KW-1185">Reference proteome</keyword>
<evidence type="ECO:0000259" key="5">
    <source>
        <dbReference type="PROSITE" id="PS50280"/>
    </source>
</evidence>
<dbReference type="SUPFAM" id="SSF82199">
    <property type="entry name" value="SET domain"/>
    <property type="match status" value="1"/>
</dbReference>
<dbReference type="GO" id="GO:0008276">
    <property type="term" value="F:protein methyltransferase activity"/>
    <property type="evidence" value="ECO:0007669"/>
    <property type="project" value="UniProtKB-ARBA"/>
</dbReference>
<dbReference type="InterPro" id="IPR046341">
    <property type="entry name" value="SET_dom_sf"/>
</dbReference>
<dbReference type="EnsemblMetazoa" id="XM_014383954.2">
    <property type="protein sequence ID" value="XP_014239440.1"/>
    <property type="gene ID" value="LOC106660914"/>
</dbReference>
<dbReference type="PANTHER" id="PTHR46455:SF4">
    <property type="entry name" value="GH11294P"/>
    <property type="match status" value="1"/>
</dbReference>
<evidence type="ECO:0000256" key="2">
    <source>
        <dbReference type="ARBA" id="ARBA00022771"/>
    </source>
</evidence>
<sequence length="530" mass="59828">MGGNCWDCNVCGEPASSRCSSCLSVAYCSREHQKCDWTNHKPNCLSYEIKNDAVIGRCIVAKRLIKKDELVLKEKPLVIGPSGTTGPVCLGCHNNLQPESCHPCQNCGWPLCSERCMHSPNHEPECKWAEEKRKEKVRITQFICPHPTYACITPLRLLYKCKKNPSVGDEVSALESHCKDRMTDGKYEEDRFAVAKLLKRFYKLEEFSEEEIIRICGVLQINGHEVPLSEPGHIALFLKCSMFEHNCIPNCSKSFTEDGGVVIRAVMDIRPGEHLNISYTDPVWNTPSRLKHLRLSKYFSCSCQRCSDPSEFGTNFSGISCSAPNCKGVVLPETFLEECDNWKCSSCLKPVPSSTVLSVQIQVADGMGKVNKSSIMSHINFIEKFKSKVPQNFCHLVEVKLTLAQIIGQTSEKGLRAVDKNNLDLKEQLCRELLDLSGKLFRAECRILGVLHFELHAAIAEKTRRAIDSKSINTNEMQMKLMESKAQLEKVISYLKYEPETLPEGKIYKQAMSNLKELNNLYKSMKTKIL</sequence>
<dbReference type="PANTHER" id="PTHR46455">
    <property type="entry name" value="SET AND MYND DOMAIN CONTAINING, ARTHROPOD-SPECIFIC, MEMBER 4, ISOFORM A"/>
    <property type="match status" value="1"/>
</dbReference>